<evidence type="ECO:0000259" key="2">
    <source>
        <dbReference type="Pfam" id="PF21028"/>
    </source>
</evidence>
<dbReference type="RefSeq" id="WP_386734731.1">
    <property type="nucleotide sequence ID" value="NZ_JBHRXI010000004.1"/>
</dbReference>
<proteinExistence type="predicted"/>
<evidence type="ECO:0000259" key="1">
    <source>
        <dbReference type="Pfam" id="PF06938"/>
    </source>
</evidence>
<dbReference type="Pfam" id="PF21028">
    <property type="entry name" value="DUF1285_C"/>
    <property type="match status" value="1"/>
</dbReference>
<dbReference type="Gene3D" id="3.10.540.10">
    <property type="entry name" value="duf1285 like domain"/>
    <property type="match status" value="1"/>
</dbReference>
<protein>
    <submittedName>
        <fullName evidence="3">DUF1285 domain-containing protein</fullName>
    </submittedName>
</protein>
<dbReference type="InterPro" id="IPR010707">
    <property type="entry name" value="DUF1285"/>
</dbReference>
<dbReference type="Gene3D" id="2.30.270.10">
    <property type="entry name" value="duf1285 protein"/>
    <property type="match status" value="1"/>
</dbReference>
<feature type="domain" description="DUF1285" evidence="2">
    <location>
        <begin position="98"/>
        <end position="188"/>
    </location>
</feature>
<comment type="caution">
    <text evidence="3">The sequence shown here is derived from an EMBL/GenBank/DDBJ whole genome shotgun (WGS) entry which is preliminary data.</text>
</comment>
<reference evidence="4" key="1">
    <citation type="journal article" date="2019" name="Int. J. Syst. Evol. Microbiol.">
        <title>The Global Catalogue of Microorganisms (GCM) 10K type strain sequencing project: providing services to taxonomists for standard genome sequencing and annotation.</title>
        <authorList>
            <consortium name="The Broad Institute Genomics Platform"/>
            <consortium name="The Broad Institute Genome Sequencing Center for Infectious Disease"/>
            <person name="Wu L."/>
            <person name="Ma J."/>
        </authorList>
    </citation>
    <scope>NUCLEOTIDE SEQUENCE [LARGE SCALE GENOMIC DNA]</scope>
    <source>
        <strain evidence="4">KCTC 42911</strain>
    </source>
</reference>
<dbReference type="EMBL" id="JBHRXI010000004">
    <property type="protein sequence ID" value="MFC3613303.1"/>
    <property type="molecule type" value="Genomic_DNA"/>
</dbReference>
<dbReference type="PIRSF" id="PIRSF029557">
    <property type="entry name" value="UCP029557"/>
    <property type="match status" value="1"/>
</dbReference>
<keyword evidence="4" id="KW-1185">Reference proteome</keyword>
<evidence type="ECO:0000313" key="4">
    <source>
        <dbReference type="Proteomes" id="UP001595629"/>
    </source>
</evidence>
<gene>
    <name evidence="3" type="ORF">ACFORG_05975</name>
</gene>
<name>A0ABV7TFT3_9RHOB</name>
<feature type="domain" description="DUF1285" evidence="1">
    <location>
        <begin position="31"/>
        <end position="97"/>
    </location>
</feature>
<evidence type="ECO:0000313" key="3">
    <source>
        <dbReference type="EMBL" id="MFC3613303.1"/>
    </source>
</evidence>
<accession>A0ABV7TFT3</accession>
<dbReference type="Proteomes" id="UP001595629">
    <property type="component" value="Unassembled WGS sequence"/>
</dbReference>
<dbReference type="Gene3D" id="2.20.70.10">
    <property type="match status" value="1"/>
</dbReference>
<dbReference type="InterPro" id="IPR048342">
    <property type="entry name" value="DUF1285_C"/>
</dbReference>
<dbReference type="InterPro" id="IPR023361">
    <property type="entry name" value="DUF1285_beta_roll_sf"/>
</dbReference>
<dbReference type="InterPro" id="IPR048341">
    <property type="entry name" value="DUF1285_N"/>
</dbReference>
<dbReference type="Pfam" id="PF06938">
    <property type="entry name" value="DUF1285_N"/>
    <property type="match status" value="1"/>
</dbReference>
<organism evidence="3 4">
    <name type="scientific">Lutimaribacter marinistellae</name>
    <dbReference type="NCBI Taxonomy" id="1820329"/>
    <lineage>
        <taxon>Bacteria</taxon>
        <taxon>Pseudomonadati</taxon>
        <taxon>Pseudomonadota</taxon>
        <taxon>Alphaproteobacteria</taxon>
        <taxon>Rhodobacterales</taxon>
        <taxon>Roseobacteraceae</taxon>
        <taxon>Lutimaribacter</taxon>
    </lineage>
</organism>
<sequence>MAKVMSGQSPVIPSASDIEAAAKASQAKGLPPVDTWNPPLSGKIDIRIARDGTWYHEGTRMTRPGLVRLFSTILKREGDAYFLVTPVEKWQIEVEDAPFVAVDFTATGEGEMQVLRFTTNLGDTAVAGETLPLRIVRDYETDEPSPYIMVRSGLEALIDRKSFYRLVDLGAHHEGWFGVWSQNCFFPIAPSDTIDPD</sequence>